<dbReference type="AlphaFoldDB" id="A0A1H9U1X1"/>
<proteinExistence type="predicted"/>
<dbReference type="Gene3D" id="2.40.128.20">
    <property type="match status" value="1"/>
</dbReference>
<name>A0A1H9U1X1_9FIRM</name>
<gene>
    <name evidence="1" type="ORF">SAMN02910429_01898</name>
</gene>
<evidence type="ECO:0000313" key="2">
    <source>
        <dbReference type="Proteomes" id="UP000182471"/>
    </source>
</evidence>
<dbReference type="SUPFAM" id="SSF50814">
    <property type="entry name" value="Lipocalins"/>
    <property type="match status" value="1"/>
</dbReference>
<reference evidence="2" key="1">
    <citation type="submission" date="2016-10" db="EMBL/GenBank/DDBJ databases">
        <authorList>
            <person name="Varghese N."/>
            <person name="Submissions S."/>
        </authorList>
    </citation>
    <scope>NUCLEOTIDE SEQUENCE [LARGE SCALE GENOMIC DNA]</scope>
    <source>
        <strain evidence="2">S1b</strain>
    </source>
</reference>
<accession>A0A1H9U1X1</accession>
<evidence type="ECO:0000313" key="1">
    <source>
        <dbReference type="EMBL" id="SES03590.1"/>
    </source>
</evidence>
<dbReference type="InterPro" id="IPR012674">
    <property type="entry name" value="Calycin"/>
</dbReference>
<dbReference type="Pfam" id="PF09148">
    <property type="entry name" value="DUF1934"/>
    <property type="match status" value="1"/>
</dbReference>
<organism evidence="1 2">
    <name type="scientific">Lachnobacterium bovis</name>
    <dbReference type="NCBI Taxonomy" id="140626"/>
    <lineage>
        <taxon>Bacteria</taxon>
        <taxon>Bacillati</taxon>
        <taxon>Bacillota</taxon>
        <taxon>Clostridia</taxon>
        <taxon>Lachnospirales</taxon>
        <taxon>Lachnospiraceae</taxon>
        <taxon>Lachnobacterium</taxon>
    </lineage>
</organism>
<dbReference type="EMBL" id="FOGW01000022">
    <property type="protein sequence ID" value="SES03590.1"/>
    <property type="molecule type" value="Genomic_DNA"/>
</dbReference>
<dbReference type="Proteomes" id="UP000182471">
    <property type="component" value="Unassembled WGS sequence"/>
</dbReference>
<dbReference type="RefSeq" id="WP_027421556.1">
    <property type="nucleotide sequence ID" value="NZ_FOGW01000022.1"/>
</dbReference>
<sequence>MARDILVAVKGKQVNRKDPEDTNTSEVVTQGKFHSKDDNYFISYNTIEEDKSVTNNLIKVTGNKIEVVKKGSLNSNMVFEVGKKNVTKYTTMYGTLELGVITKNININESTEHVTLDLDYVLEFAENYAYDSKINIKIKFL</sequence>
<keyword evidence="2" id="KW-1185">Reference proteome</keyword>
<dbReference type="InterPro" id="IPR015231">
    <property type="entry name" value="DUF1934"/>
</dbReference>
<protein>
    <submittedName>
        <fullName evidence="1">Uncharacterized beta-barrel protein YwiB, DUF1934 family</fullName>
    </submittedName>
</protein>